<gene>
    <name evidence="3" type="ORF">GCM10007304_14280</name>
</gene>
<dbReference type="PANTHER" id="PTHR46797:SF1">
    <property type="entry name" value="METHYLPHOSPHONATE SYNTHASE"/>
    <property type="match status" value="1"/>
</dbReference>
<evidence type="ECO:0000313" key="4">
    <source>
        <dbReference type="Proteomes" id="UP000654257"/>
    </source>
</evidence>
<reference evidence="3" key="2">
    <citation type="submission" date="2020-09" db="EMBL/GenBank/DDBJ databases">
        <authorList>
            <person name="Sun Q."/>
            <person name="Sedlacek I."/>
        </authorList>
    </citation>
    <scope>NUCLEOTIDE SEQUENCE</scope>
    <source>
        <strain evidence="3">CCM 7905</strain>
    </source>
</reference>
<dbReference type="CDD" id="cd00093">
    <property type="entry name" value="HTH_XRE"/>
    <property type="match status" value="2"/>
</dbReference>
<organism evidence="3 4">
    <name type="scientific">Rhodococcoides trifolii</name>
    <dbReference type="NCBI Taxonomy" id="908250"/>
    <lineage>
        <taxon>Bacteria</taxon>
        <taxon>Bacillati</taxon>
        <taxon>Actinomycetota</taxon>
        <taxon>Actinomycetes</taxon>
        <taxon>Mycobacteriales</taxon>
        <taxon>Nocardiaceae</taxon>
        <taxon>Rhodococcoides</taxon>
    </lineage>
</organism>
<dbReference type="Pfam" id="PF01381">
    <property type="entry name" value="HTH_3"/>
    <property type="match status" value="2"/>
</dbReference>
<dbReference type="PROSITE" id="PS50943">
    <property type="entry name" value="HTH_CROC1"/>
    <property type="match status" value="2"/>
</dbReference>
<evidence type="ECO:0000259" key="2">
    <source>
        <dbReference type="PROSITE" id="PS50943"/>
    </source>
</evidence>
<name>A0A917CYB9_9NOCA</name>
<dbReference type="SUPFAM" id="SSF47413">
    <property type="entry name" value="lambda repressor-like DNA-binding domains"/>
    <property type="match status" value="2"/>
</dbReference>
<dbReference type="AlphaFoldDB" id="A0A917CYB9"/>
<dbReference type="GO" id="GO:0003677">
    <property type="term" value="F:DNA binding"/>
    <property type="evidence" value="ECO:0007669"/>
    <property type="project" value="UniProtKB-KW"/>
</dbReference>
<accession>A0A917CYB9</accession>
<keyword evidence="4" id="KW-1185">Reference proteome</keyword>
<dbReference type="Gene3D" id="1.10.260.40">
    <property type="entry name" value="lambda repressor-like DNA-binding domains"/>
    <property type="match status" value="2"/>
</dbReference>
<protein>
    <recommendedName>
        <fullName evidence="2">HTH cro/C1-type domain-containing protein</fullName>
    </recommendedName>
</protein>
<keyword evidence="1" id="KW-0238">DNA-binding</keyword>
<dbReference type="InterPro" id="IPR001387">
    <property type="entry name" value="Cro/C1-type_HTH"/>
</dbReference>
<feature type="domain" description="HTH cro/C1-type" evidence="2">
    <location>
        <begin position="14"/>
        <end position="68"/>
    </location>
</feature>
<dbReference type="GO" id="GO:0005829">
    <property type="term" value="C:cytosol"/>
    <property type="evidence" value="ECO:0007669"/>
    <property type="project" value="TreeGrafter"/>
</dbReference>
<proteinExistence type="predicted"/>
<evidence type="ECO:0000256" key="1">
    <source>
        <dbReference type="ARBA" id="ARBA00023125"/>
    </source>
</evidence>
<dbReference type="InterPro" id="IPR050807">
    <property type="entry name" value="TransReg_Diox_bact_type"/>
</dbReference>
<sequence>MSRRVLRGFRPERLVEARLEKGLSRGDVARSVGVSIGAVGSWETGRATPQVDSLARTVEVLGLPIEAVIVVPESERYLSDLRALRGLVQPNLAATVGISTSSLASIERGEAPLSDGVAAKLASALAVELDVVERAYERARDRPIGVPG</sequence>
<dbReference type="PANTHER" id="PTHR46797">
    <property type="entry name" value="HTH-TYPE TRANSCRIPTIONAL REGULATOR"/>
    <property type="match status" value="1"/>
</dbReference>
<dbReference type="GO" id="GO:0003700">
    <property type="term" value="F:DNA-binding transcription factor activity"/>
    <property type="evidence" value="ECO:0007669"/>
    <property type="project" value="TreeGrafter"/>
</dbReference>
<reference evidence="3" key="1">
    <citation type="journal article" date="2014" name="Int. J. Syst. Evol. Microbiol.">
        <title>Complete genome sequence of Corynebacterium casei LMG S-19264T (=DSM 44701T), isolated from a smear-ripened cheese.</title>
        <authorList>
            <consortium name="US DOE Joint Genome Institute (JGI-PGF)"/>
            <person name="Walter F."/>
            <person name="Albersmeier A."/>
            <person name="Kalinowski J."/>
            <person name="Ruckert C."/>
        </authorList>
    </citation>
    <scope>NUCLEOTIDE SEQUENCE</scope>
    <source>
        <strain evidence="3">CCM 7905</strain>
    </source>
</reference>
<dbReference type="Proteomes" id="UP000654257">
    <property type="component" value="Unassembled WGS sequence"/>
</dbReference>
<feature type="domain" description="HTH cro/C1-type" evidence="2">
    <location>
        <begin position="78"/>
        <end position="132"/>
    </location>
</feature>
<dbReference type="InterPro" id="IPR010982">
    <property type="entry name" value="Lambda_DNA-bd_dom_sf"/>
</dbReference>
<evidence type="ECO:0000313" key="3">
    <source>
        <dbReference type="EMBL" id="GGG01438.1"/>
    </source>
</evidence>
<dbReference type="EMBL" id="BMCU01000002">
    <property type="protein sequence ID" value="GGG01438.1"/>
    <property type="molecule type" value="Genomic_DNA"/>
</dbReference>
<dbReference type="SMART" id="SM00530">
    <property type="entry name" value="HTH_XRE"/>
    <property type="match status" value="2"/>
</dbReference>
<comment type="caution">
    <text evidence="3">The sequence shown here is derived from an EMBL/GenBank/DDBJ whole genome shotgun (WGS) entry which is preliminary data.</text>
</comment>